<sequence>MVMVERLYPIHKDRAHPSDGGKVRFMVSSGGYVMVRRPRAAPYVMPEKAWLQLPFYEEPAHDH</sequence>
<evidence type="ECO:0000313" key="1">
    <source>
        <dbReference type="EMBL" id="RSU57989.1"/>
    </source>
</evidence>
<dbReference type="RefSeq" id="WP_125997790.1">
    <property type="nucleotide sequence ID" value="NZ_QRAL01000006.1"/>
</dbReference>
<reference evidence="1 2" key="1">
    <citation type="submission" date="2018-07" db="EMBL/GenBank/DDBJ databases">
        <title>Genomic and Epidemiologic Investigation of an Indolent Hospital Outbreak.</title>
        <authorList>
            <person name="Johnson R.C."/>
            <person name="Deming C."/>
            <person name="Conlan S."/>
            <person name="Zellmer C.J."/>
            <person name="Michelin A.V."/>
            <person name="Lee-Lin S."/>
            <person name="Thomas P.J."/>
            <person name="Park M."/>
            <person name="Weingarten R.A."/>
            <person name="Less J."/>
            <person name="Dekker J.P."/>
            <person name="Frank K.M."/>
            <person name="Musser K.A."/>
            <person name="Mcquiston J.R."/>
            <person name="Henderson D.K."/>
            <person name="Lau A.F."/>
            <person name="Palmore T.N."/>
            <person name="Segre J.A."/>
        </authorList>
    </citation>
    <scope>NUCLEOTIDE SEQUENCE [LARGE SCALE GENOMIC DNA]</scope>
    <source>
        <strain evidence="1 2">SK-NIH.Env6_1116</strain>
    </source>
</reference>
<comment type="caution">
    <text evidence="1">The sequence shown here is derived from an EMBL/GenBank/DDBJ whole genome shotgun (WGS) entry which is preliminary data.</text>
</comment>
<evidence type="ECO:0000313" key="2">
    <source>
        <dbReference type="Proteomes" id="UP000287401"/>
    </source>
</evidence>
<dbReference type="EMBL" id="QRAL01000006">
    <property type="protein sequence ID" value="RSU57989.1"/>
    <property type="molecule type" value="Genomic_DNA"/>
</dbReference>
<dbReference type="AlphaFoldDB" id="A0A430BZ10"/>
<accession>A0A430BZ10</accession>
<dbReference type="Proteomes" id="UP000287401">
    <property type="component" value="Unassembled WGS sequence"/>
</dbReference>
<organism evidence="1 2">
    <name type="scientific">Sphingobium yanoikuyae</name>
    <name type="common">Sphingomonas yanoikuyae</name>
    <dbReference type="NCBI Taxonomy" id="13690"/>
    <lineage>
        <taxon>Bacteria</taxon>
        <taxon>Pseudomonadati</taxon>
        <taxon>Pseudomonadota</taxon>
        <taxon>Alphaproteobacteria</taxon>
        <taxon>Sphingomonadales</taxon>
        <taxon>Sphingomonadaceae</taxon>
        <taxon>Sphingobium</taxon>
    </lineage>
</organism>
<protein>
    <submittedName>
        <fullName evidence="1">Uncharacterized protein</fullName>
    </submittedName>
</protein>
<proteinExistence type="predicted"/>
<gene>
    <name evidence="1" type="ORF">DAH51_07025</name>
</gene>
<name>A0A430BZ10_SPHYA</name>